<dbReference type="InterPro" id="IPR036515">
    <property type="entry name" value="Transposase_17_sf"/>
</dbReference>
<gene>
    <name evidence="2" type="ORF">J5837_09550</name>
</gene>
<feature type="domain" description="Transposase IS200-like" evidence="1">
    <location>
        <begin position="18"/>
        <end position="133"/>
    </location>
</feature>
<dbReference type="RefSeq" id="WP_210536528.1">
    <property type="nucleotide sequence ID" value="NZ_JAGKTC010000002.1"/>
</dbReference>
<dbReference type="NCBIfam" id="NF047646">
    <property type="entry name" value="REP_Tyr_transpos"/>
    <property type="match status" value="1"/>
</dbReference>
<evidence type="ECO:0000313" key="2">
    <source>
        <dbReference type="EMBL" id="MBP3984662.1"/>
    </source>
</evidence>
<organism evidence="2 3">
    <name type="scientific">Pseudoxanthomonas helianthi</name>
    <dbReference type="NCBI Taxonomy" id="1453541"/>
    <lineage>
        <taxon>Bacteria</taxon>
        <taxon>Pseudomonadati</taxon>
        <taxon>Pseudomonadota</taxon>
        <taxon>Gammaproteobacteria</taxon>
        <taxon>Lysobacterales</taxon>
        <taxon>Lysobacteraceae</taxon>
        <taxon>Pseudoxanthomonas</taxon>
    </lineage>
</organism>
<dbReference type="PANTHER" id="PTHR36966">
    <property type="entry name" value="REP-ASSOCIATED TYROSINE TRANSPOSASE"/>
    <property type="match status" value="1"/>
</dbReference>
<dbReference type="PANTHER" id="PTHR36966:SF1">
    <property type="entry name" value="REP-ASSOCIATED TYROSINE TRANSPOSASE"/>
    <property type="match status" value="1"/>
</dbReference>
<evidence type="ECO:0000259" key="1">
    <source>
        <dbReference type="SMART" id="SM01321"/>
    </source>
</evidence>
<dbReference type="Gene3D" id="3.30.70.1290">
    <property type="entry name" value="Transposase IS200-like"/>
    <property type="match status" value="1"/>
</dbReference>
<dbReference type="AlphaFoldDB" id="A0A941AUT6"/>
<reference evidence="2" key="1">
    <citation type="journal article" date="2016" name="Int. J. Syst. Evol. Microbiol.">
        <title>Pseudoxanthomonas helianthi sp. nov., isolated from roots of Jerusalem artichoke (Helianthus tuberosus).</title>
        <authorList>
            <person name="Kittiwongwattana C."/>
            <person name="Thawai C."/>
        </authorList>
    </citation>
    <scope>NUCLEOTIDE SEQUENCE</scope>
    <source>
        <strain evidence="2">110414</strain>
    </source>
</reference>
<accession>A0A941AUT6</accession>
<dbReference type="Proteomes" id="UP000673447">
    <property type="component" value="Unassembled WGS sequence"/>
</dbReference>
<proteinExistence type="predicted"/>
<dbReference type="SUPFAM" id="SSF143422">
    <property type="entry name" value="Transposase IS200-like"/>
    <property type="match status" value="1"/>
</dbReference>
<reference evidence="2" key="2">
    <citation type="submission" date="2021-03" db="EMBL/GenBank/DDBJ databases">
        <authorList>
            <person name="Cao W."/>
        </authorList>
    </citation>
    <scope>NUCLEOTIDE SEQUENCE</scope>
    <source>
        <strain evidence="2">110414</strain>
    </source>
</reference>
<protein>
    <submittedName>
        <fullName evidence="2">Transposase</fullName>
    </submittedName>
</protein>
<dbReference type="InterPro" id="IPR052715">
    <property type="entry name" value="RAYT_transposase"/>
</dbReference>
<dbReference type="Pfam" id="PF01797">
    <property type="entry name" value="Y1_Tnp"/>
    <property type="match status" value="1"/>
</dbReference>
<dbReference type="EMBL" id="JAGKTC010000002">
    <property type="protein sequence ID" value="MBP3984662.1"/>
    <property type="molecule type" value="Genomic_DNA"/>
</dbReference>
<dbReference type="GO" id="GO:0006313">
    <property type="term" value="P:DNA transposition"/>
    <property type="evidence" value="ECO:0007669"/>
    <property type="project" value="InterPro"/>
</dbReference>
<keyword evidence="3" id="KW-1185">Reference proteome</keyword>
<dbReference type="SMART" id="SM01321">
    <property type="entry name" value="Y1_Tnp"/>
    <property type="match status" value="1"/>
</dbReference>
<comment type="caution">
    <text evidence="2">The sequence shown here is derived from an EMBL/GenBank/DDBJ whole genome shotgun (WGS) entry which is preliminary data.</text>
</comment>
<sequence length="154" mass="17474">MANTPPGHRALRKGRVSLAHHIYLVTAVTSAREPVFADPRAADIACRCFHAGNRLTATRLLAWVLMPDHAHWLLQLGEGETLPDTVARLKSVSSHEVNRLLKRQGRLWAHAYHDRALRHDDDMLAVARYIVANPIRAGLVRRVGDYPWWNAIWL</sequence>
<dbReference type="GO" id="GO:0004803">
    <property type="term" value="F:transposase activity"/>
    <property type="evidence" value="ECO:0007669"/>
    <property type="project" value="InterPro"/>
</dbReference>
<dbReference type="GO" id="GO:0043565">
    <property type="term" value="F:sequence-specific DNA binding"/>
    <property type="evidence" value="ECO:0007669"/>
    <property type="project" value="TreeGrafter"/>
</dbReference>
<name>A0A941AUT6_9GAMM</name>
<evidence type="ECO:0000313" key="3">
    <source>
        <dbReference type="Proteomes" id="UP000673447"/>
    </source>
</evidence>
<dbReference type="InterPro" id="IPR002686">
    <property type="entry name" value="Transposase_17"/>
</dbReference>